<evidence type="ECO:0000313" key="1">
    <source>
        <dbReference type="EMBL" id="MEJ7139008.1"/>
    </source>
</evidence>
<proteinExistence type="predicted"/>
<keyword evidence="1" id="KW-0067">ATP-binding</keyword>
<dbReference type="Proteomes" id="UP001364695">
    <property type="component" value="Unassembled WGS sequence"/>
</dbReference>
<accession>A0ACC6P455</accession>
<organism evidence="1 2">
    <name type="scientific">Amphibiibacter pelophylacis</name>
    <dbReference type="NCBI Taxonomy" id="1799477"/>
    <lineage>
        <taxon>Bacteria</taxon>
        <taxon>Pseudomonadati</taxon>
        <taxon>Pseudomonadota</taxon>
        <taxon>Betaproteobacteria</taxon>
        <taxon>Burkholderiales</taxon>
        <taxon>Sphaerotilaceae</taxon>
        <taxon>Amphibiibacter</taxon>
    </lineage>
</organism>
<gene>
    <name evidence="1" type="ORF">RV045_11295</name>
</gene>
<keyword evidence="2" id="KW-1185">Reference proteome</keyword>
<reference evidence="1" key="1">
    <citation type="submission" date="2023-10" db="EMBL/GenBank/DDBJ databases">
        <title>Amphibacter perezi, gen. nov., sp. nov. a novel taxa of the family Comamonadaceae, class Betaproteobacteria isolated from the skin microbiota of Pelophylax perezi from different populations.</title>
        <authorList>
            <person name="Costa S."/>
            <person name="Proenca D.N."/>
            <person name="Lopes I."/>
            <person name="Morais P.V."/>
        </authorList>
    </citation>
    <scope>NUCLEOTIDE SEQUENCE</scope>
    <source>
        <strain evidence="1">SL12-8</strain>
    </source>
</reference>
<sequence length="270" mass="28587">MTSFATSSDSASGLQAHAVGVHFQGLKALSGVDLTLQRGRITGLIGPNGAGKTTLVNVLSGFQVPHEGEVRLDGQSLRSLSADALRRWGVARTFQGGRLFANLTVQENLEAAGVGLGQNRAQARREAQALLDEMQVGALAPLRAADLPYTDERRVSIARALMGRPRYLLLDEPAAGMSDPEAHELDALVRHLVERVGCGVLLIEHNIRLVLGLCDEVVVLDSGCVIAQGLPDEIHRNERVREAYMGSMAAAVDEDRASSAASPRSAGAAA</sequence>
<protein>
    <submittedName>
        <fullName evidence="1">ABC transporter ATP-binding protein</fullName>
    </submittedName>
</protein>
<name>A0ACC6P455_9BURK</name>
<dbReference type="EMBL" id="JAWDIE010000018">
    <property type="protein sequence ID" value="MEJ7139008.1"/>
    <property type="molecule type" value="Genomic_DNA"/>
</dbReference>
<keyword evidence="1" id="KW-0547">Nucleotide-binding</keyword>
<comment type="caution">
    <text evidence="1">The sequence shown here is derived from an EMBL/GenBank/DDBJ whole genome shotgun (WGS) entry which is preliminary data.</text>
</comment>
<evidence type="ECO:0000313" key="2">
    <source>
        <dbReference type="Proteomes" id="UP001364695"/>
    </source>
</evidence>